<dbReference type="InterPro" id="IPR051159">
    <property type="entry name" value="Hexapeptide_acetyltransf"/>
</dbReference>
<feature type="non-terminal residue" evidence="2">
    <location>
        <position position="1"/>
    </location>
</feature>
<keyword evidence="1" id="KW-0175">Coiled coil</keyword>
<dbReference type="InterPro" id="IPR011004">
    <property type="entry name" value="Trimer_LpxA-like_sf"/>
</dbReference>
<proteinExistence type="predicted"/>
<organism evidence="2 3">
    <name type="scientific">Morchella conica CCBAS932</name>
    <dbReference type="NCBI Taxonomy" id="1392247"/>
    <lineage>
        <taxon>Eukaryota</taxon>
        <taxon>Fungi</taxon>
        <taxon>Dikarya</taxon>
        <taxon>Ascomycota</taxon>
        <taxon>Pezizomycotina</taxon>
        <taxon>Pezizomycetes</taxon>
        <taxon>Pezizales</taxon>
        <taxon>Morchellaceae</taxon>
        <taxon>Morchella</taxon>
    </lineage>
</organism>
<dbReference type="Gene3D" id="2.160.10.10">
    <property type="entry name" value="Hexapeptide repeat proteins"/>
    <property type="match status" value="1"/>
</dbReference>
<dbReference type="STRING" id="1392247.A0A3N4KPQ4"/>
<dbReference type="Proteomes" id="UP000277580">
    <property type="component" value="Unassembled WGS sequence"/>
</dbReference>
<reference evidence="2 3" key="1">
    <citation type="journal article" date="2018" name="Nat. Ecol. Evol.">
        <title>Pezizomycetes genomes reveal the molecular basis of ectomycorrhizal truffle lifestyle.</title>
        <authorList>
            <person name="Murat C."/>
            <person name="Payen T."/>
            <person name="Noel B."/>
            <person name="Kuo A."/>
            <person name="Morin E."/>
            <person name="Chen J."/>
            <person name="Kohler A."/>
            <person name="Krizsan K."/>
            <person name="Balestrini R."/>
            <person name="Da Silva C."/>
            <person name="Montanini B."/>
            <person name="Hainaut M."/>
            <person name="Levati E."/>
            <person name="Barry K.W."/>
            <person name="Belfiori B."/>
            <person name="Cichocki N."/>
            <person name="Clum A."/>
            <person name="Dockter R.B."/>
            <person name="Fauchery L."/>
            <person name="Guy J."/>
            <person name="Iotti M."/>
            <person name="Le Tacon F."/>
            <person name="Lindquist E.A."/>
            <person name="Lipzen A."/>
            <person name="Malagnac F."/>
            <person name="Mello A."/>
            <person name="Molinier V."/>
            <person name="Miyauchi S."/>
            <person name="Poulain J."/>
            <person name="Riccioni C."/>
            <person name="Rubini A."/>
            <person name="Sitrit Y."/>
            <person name="Splivallo R."/>
            <person name="Traeger S."/>
            <person name="Wang M."/>
            <person name="Zifcakova L."/>
            <person name="Wipf D."/>
            <person name="Zambonelli A."/>
            <person name="Paolocci F."/>
            <person name="Nowrousian M."/>
            <person name="Ottonello S."/>
            <person name="Baldrian P."/>
            <person name="Spatafora J.W."/>
            <person name="Henrissat B."/>
            <person name="Nagy L.G."/>
            <person name="Aury J.M."/>
            <person name="Wincker P."/>
            <person name="Grigoriev I.V."/>
            <person name="Bonfante P."/>
            <person name="Martin F.M."/>
        </authorList>
    </citation>
    <scope>NUCLEOTIDE SEQUENCE [LARGE SCALE GENOMIC DNA]</scope>
    <source>
        <strain evidence="2 3">CCBAS932</strain>
    </source>
</reference>
<name>A0A3N4KPQ4_9PEZI</name>
<keyword evidence="3" id="KW-1185">Reference proteome</keyword>
<sequence>PTVNPPFTADYGYNITLGPGSFINFNCTILDTCPVRIGARTLFGPGISIFTASHPLSAAVRNGLKGPEDGRPIVIGDDCWFGGNVLVLPGVVVGDGVVVGAGAVVTKSVPSHCVVAGNPARIVKRLEGFVEPAGMAAAAMVVEAKGREKEGEMERLVKRLDALEGELAGVKGELKRLSG</sequence>
<evidence type="ECO:0000256" key="1">
    <source>
        <dbReference type="SAM" id="Coils"/>
    </source>
</evidence>
<dbReference type="OrthoDB" id="25818at2759"/>
<evidence type="ECO:0000313" key="2">
    <source>
        <dbReference type="EMBL" id="RPB12583.1"/>
    </source>
</evidence>
<dbReference type="AlphaFoldDB" id="A0A3N4KPQ4"/>
<dbReference type="InterPro" id="IPR001451">
    <property type="entry name" value="Hexapep"/>
</dbReference>
<dbReference type="FunCoup" id="A0A3N4KPQ4">
    <property type="interactions" value="13"/>
</dbReference>
<protein>
    <submittedName>
        <fullName evidence="2">Trimeric LpxA-like protein</fullName>
    </submittedName>
</protein>
<dbReference type="GO" id="GO:0008374">
    <property type="term" value="F:O-acyltransferase activity"/>
    <property type="evidence" value="ECO:0007669"/>
    <property type="project" value="TreeGrafter"/>
</dbReference>
<gene>
    <name evidence="2" type="ORF">P167DRAFT_487608</name>
</gene>
<feature type="coiled-coil region" evidence="1">
    <location>
        <begin position="146"/>
        <end position="173"/>
    </location>
</feature>
<dbReference type="InParanoid" id="A0A3N4KPQ4"/>
<accession>A0A3N4KPQ4</accession>
<dbReference type="PANTHER" id="PTHR23416">
    <property type="entry name" value="SIALIC ACID SYNTHASE-RELATED"/>
    <property type="match status" value="1"/>
</dbReference>
<dbReference type="SUPFAM" id="SSF51161">
    <property type="entry name" value="Trimeric LpxA-like enzymes"/>
    <property type="match status" value="1"/>
</dbReference>
<evidence type="ECO:0000313" key="3">
    <source>
        <dbReference type="Proteomes" id="UP000277580"/>
    </source>
</evidence>
<dbReference type="PANTHER" id="PTHR23416:SF54">
    <property type="entry name" value="ACETYLTRANSFERASE, CYSE_LACA_LPXA_NODL FAMILY (AFU_ORTHOLOGUE AFUA_2G08430)-RELATED"/>
    <property type="match status" value="1"/>
</dbReference>
<dbReference type="Pfam" id="PF14602">
    <property type="entry name" value="Hexapep_2"/>
    <property type="match status" value="1"/>
</dbReference>
<dbReference type="EMBL" id="ML119128">
    <property type="protein sequence ID" value="RPB12583.1"/>
    <property type="molecule type" value="Genomic_DNA"/>
</dbReference>